<comment type="similarity">
    <text evidence="3">Belongs to the CFAP36 family.</text>
</comment>
<evidence type="ECO:0000256" key="7">
    <source>
        <dbReference type="ARBA" id="ARBA00023069"/>
    </source>
</evidence>
<dbReference type="PANTHER" id="PTHR21532">
    <property type="entry name" value="PHOSPHODIESTERASE HL"/>
    <property type="match status" value="1"/>
</dbReference>
<reference evidence="13" key="1">
    <citation type="submission" date="2024-02" db="UniProtKB">
        <authorList>
            <consortium name="WormBaseParasite"/>
        </authorList>
    </citation>
    <scope>IDENTIFICATION</scope>
</reference>
<evidence type="ECO:0000256" key="9">
    <source>
        <dbReference type="ARBA" id="ARBA00031593"/>
    </source>
</evidence>
<dbReference type="PANTHER" id="PTHR21532:SF0">
    <property type="entry name" value="CILIA- AND FLAGELLA-ASSOCIATED PROTEIN 36"/>
    <property type="match status" value="1"/>
</dbReference>
<feature type="compositionally biased region" description="Basic and acidic residues" evidence="10">
    <location>
        <begin position="296"/>
        <end position="307"/>
    </location>
</feature>
<evidence type="ECO:0000256" key="3">
    <source>
        <dbReference type="ARBA" id="ARBA00007460"/>
    </source>
</evidence>
<feature type="compositionally biased region" description="Basic and acidic residues" evidence="10">
    <location>
        <begin position="379"/>
        <end position="388"/>
    </location>
</feature>
<keyword evidence="6" id="KW-0175">Coiled coil</keyword>
<comment type="subcellular location">
    <subcellularLocation>
        <location evidence="1">Cell projection</location>
        <location evidence="1">Cilium</location>
    </subcellularLocation>
    <subcellularLocation>
        <location evidence="2">Cytoplasm</location>
    </subcellularLocation>
</comment>
<dbReference type="Gene3D" id="1.20.1520.10">
    <property type="entry name" value="ADP-ribosylation factor-like 2-binding protein, domain"/>
    <property type="match status" value="1"/>
</dbReference>
<dbReference type="Proteomes" id="UP000887575">
    <property type="component" value="Unassembled WGS sequence"/>
</dbReference>
<evidence type="ECO:0000259" key="11">
    <source>
        <dbReference type="Pfam" id="PF11527"/>
    </source>
</evidence>
<accession>A0AAF3F1Q7</accession>
<dbReference type="GO" id="GO:0097546">
    <property type="term" value="C:ciliary base"/>
    <property type="evidence" value="ECO:0007669"/>
    <property type="project" value="TreeGrafter"/>
</dbReference>
<dbReference type="AlphaFoldDB" id="A0AAF3F1Q7"/>
<evidence type="ECO:0000256" key="4">
    <source>
        <dbReference type="ARBA" id="ARBA00021815"/>
    </source>
</evidence>
<name>A0AAF3F1Q7_9BILA</name>
<feature type="region of interest" description="Disordered" evidence="10">
    <location>
        <begin position="369"/>
        <end position="398"/>
    </location>
</feature>
<protein>
    <recommendedName>
        <fullName evidence="4">Cilia- and flagella-associated protein 36</fullName>
    </recommendedName>
    <alternativeName>
        <fullName evidence="9">Coiled-coil domain-containing protein 104</fullName>
    </alternativeName>
</protein>
<keyword evidence="8" id="KW-0966">Cell projection</keyword>
<dbReference type="InterPro" id="IPR038888">
    <property type="entry name" value="CFAP36"/>
</dbReference>
<dbReference type="InterPro" id="IPR023379">
    <property type="entry name" value="BART_dom"/>
</dbReference>
<evidence type="ECO:0000256" key="5">
    <source>
        <dbReference type="ARBA" id="ARBA00022490"/>
    </source>
</evidence>
<keyword evidence="7" id="KW-0969">Cilium</keyword>
<evidence type="ECO:0000313" key="12">
    <source>
        <dbReference type="Proteomes" id="UP000887575"/>
    </source>
</evidence>
<evidence type="ECO:0000256" key="1">
    <source>
        <dbReference type="ARBA" id="ARBA00004138"/>
    </source>
</evidence>
<dbReference type="GO" id="GO:0005930">
    <property type="term" value="C:axoneme"/>
    <property type="evidence" value="ECO:0007669"/>
    <property type="project" value="TreeGrafter"/>
</dbReference>
<sequence>MLRRLSVKSQTPGQIFKRFLDFIHSSMWDIPISTFIEQKSLMFDRENGDPTQHEPIHKEYADLVDALIGCFCDDLGITGSQFAEALSAIEKEQLNAKTRATLEPVMAAQDIDVFVPMMCKKNIELQLQALQMIEFMCGLLPSMLSMEEVEEIRKKHDLSTDEMDHILLVAVIRKSKEEYDEAGKRELDADLEAIKRFGEEERKRLEEAQRLADEAKRLAITDSGREQASPSTIAPTTTTKSPEKANDTPSKPSASATALAKKPPKPEKTEKTEKTEKVDSLSESMKAKLTIGPLKKPIEKQEYKREQSGGGENEETSEVQKSRTPADINALLQEPFRIGTADLAARAEYLRMQRDQIIKKKREERERKLQLEEAGMTGERPRTARAARDALNGETSTGKIDEDVIKARKTLAEKLKSQML</sequence>
<dbReference type="Pfam" id="PF11527">
    <property type="entry name" value="ARL2_Bind_BART"/>
    <property type="match status" value="1"/>
</dbReference>
<evidence type="ECO:0000256" key="2">
    <source>
        <dbReference type="ARBA" id="ARBA00004496"/>
    </source>
</evidence>
<keyword evidence="12" id="KW-1185">Reference proteome</keyword>
<evidence type="ECO:0000313" key="13">
    <source>
        <dbReference type="WBParaSite" id="MBELARI_LOCUS20368"/>
    </source>
</evidence>
<feature type="region of interest" description="Disordered" evidence="10">
    <location>
        <begin position="218"/>
        <end position="325"/>
    </location>
</feature>
<organism evidence="12 13">
    <name type="scientific">Mesorhabditis belari</name>
    <dbReference type="NCBI Taxonomy" id="2138241"/>
    <lineage>
        <taxon>Eukaryota</taxon>
        <taxon>Metazoa</taxon>
        <taxon>Ecdysozoa</taxon>
        <taxon>Nematoda</taxon>
        <taxon>Chromadorea</taxon>
        <taxon>Rhabditida</taxon>
        <taxon>Rhabditina</taxon>
        <taxon>Rhabditomorpha</taxon>
        <taxon>Rhabditoidea</taxon>
        <taxon>Rhabditidae</taxon>
        <taxon>Mesorhabditinae</taxon>
        <taxon>Mesorhabditis</taxon>
    </lineage>
</organism>
<keyword evidence="5" id="KW-0963">Cytoplasm</keyword>
<feature type="compositionally biased region" description="Low complexity" evidence="10">
    <location>
        <begin position="248"/>
        <end position="261"/>
    </location>
</feature>
<evidence type="ECO:0000256" key="8">
    <source>
        <dbReference type="ARBA" id="ARBA00023273"/>
    </source>
</evidence>
<dbReference type="InterPro" id="IPR042541">
    <property type="entry name" value="BART_sf"/>
</dbReference>
<feature type="compositionally biased region" description="Basic and acidic residues" evidence="10">
    <location>
        <begin position="264"/>
        <end position="280"/>
    </location>
</feature>
<evidence type="ECO:0000256" key="6">
    <source>
        <dbReference type="ARBA" id="ARBA00023054"/>
    </source>
</evidence>
<evidence type="ECO:0000256" key="10">
    <source>
        <dbReference type="SAM" id="MobiDB-lite"/>
    </source>
</evidence>
<feature type="domain" description="BART" evidence="11">
    <location>
        <begin position="14"/>
        <end position="126"/>
    </location>
</feature>
<proteinExistence type="inferred from homology"/>
<feature type="compositionally biased region" description="Low complexity" evidence="10">
    <location>
        <begin position="229"/>
        <end position="240"/>
    </location>
</feature>
<dbReference type="WBParaSite" id="MBELARI_LOCUS20368">
    <property type="protein sequence ID" value="MBELARI_LOCUS20368"/>
    <property type="gene ID" value="MBELARI_LOCUS20368"/>
</dbReference>